<dbReference type="Gene3D" id="1.25.40.20">
    <property type="entry name" value="Ankyrin repeat-containing domain"/>
    <property type="match status" value="1"/>
</dbReference>
<keyword evidence="10" id="KW-0406">Ion transport</keyword>
<evidence type="ECO:0000256" key="13">
    <source>
        <dbReference type="PROSITE-ProRule" id="PRU00023"/>
    </source>
</evidence>
<evidence type="ECO:0000256" key="8">
    <source>
        <dbReference type="ARBA" id="ARBA00022837"/>
    </source>
</evidence>
<dbReference type="SUPFAM" id="SSF48403">
    <property type="entry name" value="Ankyrin repeat"/>
    <property type="match status" value="1"/>
</dbReference>
<sequence>MGQLKSKILHQAGGEDIDNLKEDPDDQWSNLYRERKKNHLYKWVGMRSGGELLAAFEKEGEDGVLKFANEKLISMMYDDGASPQMIRFTDYAKWKKTTNVQLGKTESNSVCQFGSKFREHLGQWRLNKRGVEGETIIHLLLNREEPMCSEIARILITRYPGLANDIYLGDEMFGQSALHLAIVHDDYETVHLLLQNSAEVNARACGTFFLPENQKTSRRSTDYQGYAYYGEYPLAFAACFGNKDIYDLLIQYGADPNLQDMFGNTILHMCVINYSNSMYSYAVRHWAKPADPNIVNAAGLTPLTLATKLGRKDIFEEMLELMKVEFWRFSDMTCSAYPLTALDTIRPDGSTTLMTVINGSTSEHLDMIGSEVIQRLLADKWKAFASRKLFERLGLLILHLIFLCFVVYMRPSEPERLTYKLIATEWSDWVRLFFEILTIASCVFFVFFQQFSELRTQGFYGYIRNLKTAPAKIVFLGANICILICVPFRISGNIQVEEALLVFSLPGSWIFFLFFARSAKLTGPFVQMIYSMIAGDMIRFAIISAIFLVSFSQGSTYISFFKYISSSQQSSHVRPIIQFKPSFETERTRFFRRNILFSGKDMHAKQELNPLNPDYCEVKGYDIFTYSSFLETFITLFRASMGGYDYEEFSCANYEVLTKILFVLYMFIMPIMLINILIAMMGNTYTTVIAQAEKAWRQQYAQIVMVLERSVKKEKLAACQLEYSIRLNEANDAGMEIRGLMVIKQTKKTRARQRKQAITNWKTIGRKVIHTVGRLGVDYAQELLHSYNCLIDEPAGAVILRRDTALPPPTRSMIRSRAYESPINTQSEEKTKQLNDISVEKEVIANNCSNQTSLQCQSPRDFKLITTKQSTTMILEKLPVRKTVRNQLVPSLAIPNMPAAGTPPRAVSPRIRKDMFRRKDSFCASSSSASSSTLVRNLDFI</sequence>
<keyword evidence="7" id="KW-0677">Repeat</keyword>
<evidence type="ECO:0000256" key="5">
    <source>
        <dbReference type="ARBA" id="ARBA00022673"/>
    </source>
</evidence>
<evidence type="ECO:0000256" key="6">
    <source>
        <dbReference type="ARBA" id="ARBA00022692"/>
    </source>
</evidence>
<evidence type="ECO:0000256" key="4">
    <source>
        <dbReference type="ARBA" id="ARBA00022568"/>
    </source>
</evidence>
<feature type="transmembrane region" description="Helical" evidence="14">
    <location>
        <begin position="528"/>
        <end position="551"/>
    </location>
</feature>
<feature type="repeat" description="ANK" evidence="13">
    <location>
        <begin position="173"/>
        <end position="205"/>
    </location>
</feature>
<reference evidence="16" key="1">
    <citation type="submission" date="2012-04" db="EMBL/GenBank/DDBJ databases">
        <title>The Genome Sequence of Loa loa.</title>
        <authorList>
            <consortium name="The Broad Institute Genome Sequencing Platform"/>
            <consortium name="Broad Institute Genome Sequencing Center for Infectious Disease"/>
            <person name="Nutman T.B."/>
            <person name="Fink D.L."/>
            <person name="Russ C."/>
            <person name="Young S."/>
            <person name="Zeng Q."/>
            <person name="Gargeya S."/>
            <person name="Alvarado L."/>
            <person name="Berlin A."/>
            <person name="Chapman S.B."/>
            <person name="Chen Z."/>
            <person name="Freedman E."/>
            <person name="Gellesch M."/>
            <person name="Goldberg J."/>
            <person name="Griggs A."/>
            <person name="Gujja S."/>
            <person name="Heilman E.R."/>
            <person name="Heiman D."/>
            <person name="Howarth C."/>
            <person name="Mehta T."/>
            <person name="Neiman D."/>
            <person name="Pearson M."/>
            <person name="Roberts A."/>
            <person name="Saif S."/>
            <person name="Shea T."/>
            <person name="Shenoy N."/>
            <person name="Sisk P."/>
            <person name="Stolte C."/>
            <person name="Sykes S."/>
            <person name="White J."/>
            <person name="Yandava C."/>
            <person name="Haas B."/>
            <person name="Henn M.R."/>
            <person name="Nusbaum C."/>
            <person name="Birren B."/>
        </authorList>
    </citation>
    <scope>NUCLEOTIDE SEQUENCE [LARGE SCALE GENOMIC DNA]</scope>
</reference>
<feature type="transmembrane region" description="Helical" evidence="14">
    <location>
        <begin position="469"/>
        <end position="490"/>
    </location>
</feature>
<feature type="domain" description="Ion transport" evidence="15">
    <location>
        <begin position="395"/>
        <end position="691"/>
    </location>
</feature>
<dbReference type="eggNOG" id="KOG3676">
    <property type="taxonomic scope" value="Eukaryota"/>
</dbReference>
<accession>A0A1I7W0M5</accession>
<keyword evidence="6 14" id="KW-0812">Transmembrane</keyword>
<evidence type="ECO:0000256" key="2">
    <source>
        <dbReference type="ARBA" id="ARBA00022448"/>
    </source>
</evidence>
<evidence type="ECO:0000256" key="7">
    <source>
        <dbReference type="ARBA" id="ARBA00022737"/>
    </source>
</evidence>
<dbReference type="STRING" id="7209.A0A1I7W0M5"/>
<dbReference type="PANTHER" id="PTHR10582:SF2">
    <property type="entry name" value="INACTIVE"/>
    <property type="match status" value="1"/>
</dbReference>
<keyword evidence="9 14" id="KW-1133">Transmembrane helix</keyword>
<evidence type="ECO:0000313" key="17">
    <source>
        <dbReference type="WBParaSite" id="EN70_8375"/>
    </source>
</evidence>
<evidence type="ECO:0000256" key="1">
    <source>
        <dbReference type="ARBA" id="ARBA00004651"/>
    </source>
</evidence>
<name>A0A1I7W0M5_LOALO</name>
<dbReference type="WBParaSite" id="EN70_8375">
    <property type="protein sequence ID" value="EN70_8375"/>
    <property type="gene ID" value="EN70_8375"/>
</dbReference>
<dbReference type="Pfam" id="PF12796">
    <property type="entry name" value="Ank_2"/>
    <property type="match status" value="1"/>
</dbReference>
<dbReference type="GO" id="GO:0005262">
    <property type="term" value="F:calcium channel activity"/>
    <property type="evidence" value="ECO:0007669"/>
    <property type="project" value="UniProtKB-KW"/>
</dbReference>
<proteinExistence type="predicted"/>
<comment type="subcellular location">
    <subcellularLocation>
        <location evidence="1">Cell membrane</location>
        <topology evidence="1">Multi-pass membrane protein</topology>
    </subcellularLocation>
</comment>
<dbReference type="InterPro" id="IPR002110">
    <property type="entry name" value="Ankyrin_rpt"/>
</dbReference>
<reference evidence="17" key="2">
    <citation type="submission" date="2016-11" db="UniProtKB">
        <authorList>
            <consortium name="WormBaseParasite"/>
        </authorList>
    </citation>
    <scope>IDENTIFICATION</scope>
</reference>
<dbReference type="Pfam" id="PF00023">
    <property type="entry name" value="Ank"/>
    <property type="match status" value="1"/>
</dbReference>
<dbReference type="InterPro" id="IPR036770">
    <property type="entry name" value="Ankyrin_rpt-contain_sf"/>
</dbReference>
<keyword evidence="8" id="KW-0106">Calcium</keyword>
<dbReference type="InterPro" id="IPR005821">
    <property type="entry name" value="Ion_trans_dom"/>
</dbReference>
<evidence type="ECO:0000256" key="3">
    <source>
        <dbReference type="ARBA" id="ARBA00022475"/>
    </source>
</evidence>
<keyword evidence="2" id="KW-0813">Transport</keyword>
<keyword evidence="5" id="KW-0107">Calcium channel</keyword>
<dbReference type="GO" id="GO:0098703">
    <property type="term" value="P:calcium ion import across plasma membrane"/>
    <property type="evidence" value="ECO:0007669"/>
    <property type="project" value="TreeGrafter"/>
</dbReference>
<keyword evidence="3" id="KW-1003">Cell membrane</keyword>
<feature type="transmembrane region" description="Helical" evidence="14">
    <location>
        <begin position="660"/>
        <end position="681"/>
    </location>
</feature>
<keyword evidence="12" id="KW-0407">Ion channel</keyword>
<evidence type="ECO:0000256" key="10">
    <source>
        <dbReference type="ARBA" id="ARBA00023065"/>
    </source>
</evidence>
<dbReference type="GO" id="GO:0005886">
    <property type="term" value="C:plasma membrane"/>
    <property type="evidence" value="ECO:0007669"/>
    <property type="project" value="UniProtKB-SubCell"/>
</dbReference>
<protein>
    <submittedName>
        <fullName evidence="17">ANK_REP_REGION domain-containing protein</fullName>
    </submittedName>
</protein>
<keyword evidence="4" id="KW-0109">Calcium transport</keyword>
<dbReference type="PROSITE" id="PS50088">
    <property type="entry name" value="ANK_REPEAT"/>
    <property type="match status" value="2"/>
</dbReference>
<dbReference type="PANTHER" id="PTHR10582">
    <property type="entry name" value="TRANSIENT RECEPTOR POTENTIAL ION CHANNEL PROTEIN"/>
    <property type="match status" value="1"/>
</dbReference>
<evidence type="ECO:0000259" key="15">
    <source>
        <dbReference type="Pfam" id="PF00520"/>
    </source>
</evidence>
<feature type="transmembrane region" description="Helical" evidence="14">
    <location>
        <begin position="389"/>
        <end position="409"/>
    </location>
</feature>
<keyword evidence="16" id="KW-1185">Reference proteome</keyword>
<evidence type="ECO:0000256" key="12">
    <source>
        <dbReference type="ARBA" id="ARBA00023303"/>
    </source>
</evidence>
<feature type="transmembrane region" description="Helical" evidence="14">
    <location>
        <begin position="496"/>
        <end position="516"/>
    </location>
</feature>
<dbReference type="Proteomes" id="UP000095285">
    <property type="component" value="Unassembled WGS sequence"/>
</dbReference>
<keyword evidence="11 14" id="KW-0472">Membrane</keyword>
<dbReference type="AlphaFoldDB" id="A0A1I7W0M5"/>
<feature type="transmembrane region" description="Helical" evidence="14">
    <location>
        <begin position="429"/>
        <end position="448"/>
    </location>
</feature>
<dbReference type="PROSITE" id="PS50297">
    <property type="entry name" value="ANK_REP_REGION"/>
    <property type="match status" value="2"/>
</dbReference>
<dbReference type="FunFam" id="1.25.40.20:FF:000185">
    <property type="entry name" value="OSMotic avoidance abnormal family member"/>
    <property type="match status" value="1"/>
</dbReference>
<keyword evidence="13" id="KW-0040">ANK repeat</keyword>
<evidence type="ECO:0000313" key="16">
    <source>
        <dbReference type="Proteomes" id="UP000095285"/>
    </source>
</evidence>
<organism evidence="16 17">
    <name type="scientific">Loa loa</name>
    <name type="common">Eye worm</name>
    <name type="synonym">Filaria loa</name>
    <dbReference type="NCBI Taxonomy" id="7209"/>
    <lineage>
        <taxon>Eukaryota</taxon>
        <taxon>Metazoa</taxon>
        <taxon>Ecdysozoa</taxon>
        <taxon>Nematoda</taxon>
        <taxon>Chromadorea</taxon>
        <taxon>Rhabditida</taxon>
        <taxon>Spirurina</taxon>
        <taxon>Spiruromorpha</taxon>
        <taxon>Filarioidea</taxon>
        <taxon>Onchocercidae</taxon>
        <taxon>Loa</taxon>
    </lineage>
</organism>
<dbReference type="Pfam" id="PF00520">
    <property type="entry name" value="Ion_trans"/>
    <property type="match status" value="1"/>
</dbReference>
<dbReference type="InterPro" id="IPR024862">
    <property type="entry name" value="TRPV"/>
</dbReference>
<evidence type="ECO:0000256" key="9">
    <source>
        <dbReference type="ARBA" id="ARBA00022989"/>
    </source>
</evidence>
<feature type="repeat" description="ANK" evidence="13">
    <location>
        <begin position="229"/>
        <end position="261"/>
    </location>
</feature>
<evidence type="ECO:0000256" key="11">
    <source>
        <dbReference type="ARBA" id="ARBA00023136"/>
    </source>
</evidence>
<dbReference type="SMART" id="SM00248">
    <property type="entry name" value="ANK"/>
    <property type="match status" value="5"/>
</dbReference>
<evidence type="ECO:0000256" key="14">
    <source>
        <dbReference type="SAM" id="Phobius"/>
    </source>
</evidence>